<dbReference type="InterPro" id="IPR026820">
    <property type="entry name" value="VioB/RebD_dom"/>
</dbReference>
<proteinExistence type="predicted"/>
<evidence type="ECO:0000259" key="1">
    <source>
        <dbReference type="Pfam" id="PF12902"/>
    </source>
</evidence>
<dbReference type="PANTHER" id="PTHR34400:SF4">
    <property type="entry name" value="MEMBRANE PROTEIN"/>
    <property type="match status" value="1"/>
</dbReference>
<dbReference type="Pfam" id="PF12902">
    <property type="entry name" value="Ferritin-like"/>
    <property type="match status" value="1"/>
</dbReference>
<protein>
    <recommendedName>
        <fullName evidence="1">Iminophenyl-pyruvate dimer synthase domain-containing protein</fullName>
    </recommendedName>
</protein>
<dbReference type="RefSeq" id="WP_144041216.1">
    <property type="nucleotide sequence ID" value="NZ_BMPL01000032.1"/>
</dbReference>
<dbReference type="AlphaFoldDB" id="A0A553JLP7"/>
<evidence type="ECO:0000313" key="3">
    <source>
        <dbReference type="Proteomes" id="UP000318126"/>
    </source>
</evidence>
<dbReference type="EMBL" id="VKGK01000020">
    <property type="protein sequence ID" value="TRY13378.1"/>
    <property type="molecule type" value="Genomic_DNA"/>
</dbReference>
<sequence length="324" mass="36125">MKKEHLDWATTHFNSHLQGAVELELWTIPYYMSAMYSIKDRSSDAYQLIRTVINQEMLHLQSAANIANAFGLSPTIAPPTYEKNKIPHLNLSFNPSSATEPYMNHSFDIGPLDEERVNGMCLVELPDQGTTKSELILETLIDQYSSIGAFYDALRFGASALKNDIKGGVKQVDAFAAFYRNMPNMVISESGGTGLDQVNLLIDLITDQGEGQCKNGIEVPAVFQNTADDIEPEIDHFEKFRQIKDSGKLPETYAVKDPCDYTAEDKKLEQILIQQFGQLTELLQALFNGDNPQNFFPVMAGVGAAITNCWKHGVTPKYSETNQL</sequence>
<dbReference type="InterPro" id="IPR012347">
    <property type="entry name" value="Ferritin-like"/>
</dbReference>
<feature type="domain" description="Iminophenyl-pyruvate dimer synthase" evidence="1">
    <location>
        <begin position="17"/>
        <end position="244"/>
    </location>
</feature>
<name>A0A553JLP7_SHEHA</name>
<evidence type="ECO:0000313" key="2">
    <source>
        <dbReference type="EMBL" id="TRY13378.1"/>
    </source>
</evidence>
<dbReference type="Gene3D" id="1.20.1260.10">
    <property type="match status" value="1"/>
</dbReference>
<reference evidence="3" key="1">
    <citation type="submission" date="2019-07" db="EMBL/GenBank/DDBJ databases">
        <title>Shewanella sp. YLB-08 draft genomic sequence.</title>
        <authorList>
            <person name="Yu L."/>
        </authorList>
    </citation>
    <scope>NUCLEOTIDE SEQUENCE [LARGE SCALE GENOMIC DNA]</scope>
    <source>
        <strain evidence="3">JCM 20706</strain>
    </source>
</reference>
<keyword evidence="3" id="KW-1185">Reference proteome</keyword>
<comment type="caution">
    <text evidence="2">The sequence shown here is derived from an EMBL/GenBank/DDBJ whole genome shotgun (WGS) entry which is preliminary data.</text>
</comment>
<dbReference type="OrthoDB" id="9800162at2"/>
<dbReference type="Proteomes" id="UP000318126">
    <property type="component" value="Unassembled WGS sequence"/>
</dbReference>
<gene>
    <name evidence="2" type="ORF">FN961_16175</name>
</gene>
<organism evidence="2 3">
    <name type="scientific">Shewanella hanedai</name>
    <name type="common">Alteromonas hanedai</name>
    <dbReference type="NCBI Taxonomy" id="25"/>
    <lineage>
        <taxon>Bacteria</taxon>
        <taxon>Pseudomonadati</taxon>
        <taxon>Pseudomonadota</taxon>
        <taxon>Gammaproteobacteria</taxon>
        <taxon>Alteromonadales</taxon>
        <taxon>Shewanellaceae</taxon>
        <taxon>Shewanella</taxon>
    </lineage>
</organism>
<dbReference type="PANTHER" id="PTHR34400">
    <property type="match status" value="1"/>
</dbReference>
<accession>A0A553JLP7</accession>
<dbReference type="Gene3D" id="6.10.140.1530">
    <property type="match status" value="1"/>
</dbReference>